<dbReference type="PANTHER" id="PTHR45527:SF1">
    <property type="entry name" value="FATTY ACID SYNTHASE"/>
    <property type="match status" value="1"/>
</dbReference>
<name>F1T406_9ACTN</name>
<keyword evidence="3" id="KW-1185">Reference proteome</keyword>
<dbReference type="RefSeq" id="WP_006302547.1">
    <property type="nucleotide sequence ID" value="NZ_ACGK02000001.1"/>
</dbReference>
<evidence type="ECO:0000259" key="1">
    <source>
        <dbReference type="Pfam" id="PF00501"/>
    </source>
</evidence>
<evidence type="ECO:0000313" key="2">
    <source>
        <dbReference type="EMBL" id="EGF23450.1"/>
    </source>
</evidence>
<dbReference type="GO" id="GO:0031177">
    <property type="term" value="F:phosphopantetheine binding"/>
    <property type="evidence" value="ECO:0007669"/>
    <property type="project" value="TreeGrafter"/>
</dbReference>
<dbReference type="PANTHER" id="PTHR45527">
    <property type="entry name" value="NONRIBOSOMAL PEPTIDE SYNTHETASE"/>
    <property type="match status" value="1"/>
</dbReference>
<dbReference type="GO" id="GO:0005737">
    <property type="term" value="C:cytoplasm"/>
    <property type="evidence" value="ECO:0007669"/>
    <property type="project" value="TreeGrafter"/>
</dbReference>
<dbReference type="GeneID" id="93210011"/>
<dbReference type="InterPro" id="IPR020845">
    <property type="entry name" value="AMP-binding_CS"/>
</dbReference>
<dbReference type="OrthoDB" id="2472181at2"/>
<proteinExistence type="predicted"/>
<dbReference type="InterPro" id="IPR042099">
    <property type="entry name" value="ANL_N_sf"/>
</dbReference>
<accession>F1T406</accession>
<dbReference type="Pfam" id="PF00501">
    <property type="entry name" value="AMP-binding"/>
    <property type="match status" value="1"/>
</dbReference>
<organism evidence="2 3">
    <name type="scientific">Fannyhessea vaginae DSM 15829</name>
    <dbReference type="NCBI Taxonomy" id="525256"/>
    <lineage>
        <taxon>Bacteria</taxon>
        <taxon>Bacillati</taxon>
        <taxon>Actinomycetota</taxon>
        <taxon>Coriobacteriia</taxon>
        <taxon>Coriobacteriales</taxon>
        <taxon>Atopobiaceae</taxon>
        <taxon>Fannyhessea</taxon>
    </lineage>
</organism>
<dbReference type="Proteomes" id="UP000005947">
    <property type="component" value="Unassembled WGS sequence"/>
</dbReference>
<dbReference type="SUPFAM" id="SSF56801">
    <property type="entry name" value="Acetyl-CoA synthetase-like"/>
    <property type="match status" value="1"/>
</dbReference>
<dbReference type="PROSITE" id="PS00455">
    <property type="entry name" value="AMP_BINDING"/>
    <property type="match status" value="1"/>
</dbReference>
<dbReference type="GO" id="GO:0044550">
    <property type="term" value="P:secondary metabolite biosynthetic process"/>
    <property type="evidence" value="ECO:0007669"/>
    <property type="project" value="TreeGrafter"/>
</dbReference>
<reference evidence="2 3" key="1">
    <citation type="submission" date="2011-02" db="EMBL/GenBank/DDBJ databases">
        <authorList>
            <person name="Muzny D."/>
            <person name="Qin X."/>
            <person name="Buhay C."/>
            <person name="Dugan-Rocha S."/>
            <person name="Ding Y."/>
            <person name="Chen G."/>
            <person name="Hawes A."/>
            <person name="Holder M."/>
            <person name="Jhangiani S."/>
            <person name="Johnson A."/>
            <person name="Khan Z."/>
            <person name="Li Z."/>
            <person name="Liu W."/>
            <person name="Liu X."/>
            <person name="Perez L."/>
            <person name="Shen H."/>
            <person name="Wang Q."/>
            <person name="Watt J."/>
            <person name="Xi L."/>
            <person name="Xin Y."/>
            <person name="Zhou J."/>
            <person name="Deng J."/>
            <person name="Jiang H."/>
            <person name="Liu Y."/>
            <person name="Qu J."/>
            <person name="Song X.-Z."/>
            <person name="Zhang L."/>
            <person name="Villasana D."/>
            <person name="Johnson A."/>
            <person name="Liu J."/>
            <person name="Liyanage D."/>
            <person name="Lorensuhewa L."/>
            <person name="Robinson T."/>
            <person name="Song A."/>
            <person name="Song B.-B."/>
            <person name="Dinh H."/>
            <person name="Thornton R."/>
            <person name="Coyle M."/>
            <person name="Francisco L."/>
            <person name="Jackson L."/>
            <person name="Javaid M."/>
            <person name="Korchina V."/>
            <person name="Kovar C."/>
            <person name="Mata R."/>
            <person name="Mathew T."/>
            <person name="Ngo R."/>
            <person name="Nguyen L."/>
            <person name="Nguyen N."/>
            <person name="Okwuonu G."/>
            <person name="Ongeri F."/>
            <person name="Pham C."/>
            <person name="Simmons D."/>
            <person name="Wilczek-Boney K."/>
            <person name="Hale W."/>
            <person name="Jakkamsetti A."/>
            <person name="Pham P."/>
            <person name="Ruth R."/>
            <person name="San Lucas F."/>
            <person name="Warren J."/>
            <person name="Zhang J."/>
            <person name="Zhao Z."/>
            <person name="Zhou C."/>
            <person name="Zhu D."/>
            <person name="Lee S."/>
            <person name="Bess C."/>
            <person name="Blankenburg K."/>
            <person name="Forbes L."/>
            <person name="Fu Q."/>
            <person name="Gubbala S."/>
            <person name="Hirani K."/>
            <person name="Jayaseelan J.C."/>
            <person name="Lara F."/>
            <person name="Munidasa M."/>
            <person name="Palculict T."/>
            <person name="Patil S."/>
            <person name="Pu L.-L."/>
            <person name="Saada N."/>
            <person name="Tang L."/>
            <person name="Weissenberger G."/>
            <person name="Zhu Y."/>
            <person name="Hemphill L."/>
            <person name="Shang Y."/>
            <person name="Youmans B."/>
            <person name="Ayvaz T."/>
            <person name="Ross M."/>
            <person name="Santibanez J."/>
            <person name="Aqrawi P."/>
            <person name="Gross S."/>
            <person name="Joshi V."/>
            <person name="Fowler G."/>
            <person name="Nazareth L."/>
            <person name="Reid J."/>
            <person name="Worley K."/>
            <person name="Petrosino J."/>
            <person name="Highlander S."/>
            <person name="Gibbs R."/>
        </authorList>
    </citation>
    <scope>NUCLEOTIDE SEQUENCE [LARGE SCALE GENOMIC DNA]</scope>
    <source>
        <strain evidence="2 3">DSM 15829</strain>
    </source>
</reference>
<dbReference type="EMBL" id="ACGK02000001">
    <property type="protein sequence ID" value="EGF23450.1"/>
    <property type="molecule type" value="Genomic_DNA"/>
</dbReference>
<feature type="domain" description="AMP-dependent synthetase/ligase" evidence="1">
    <location>
        <begin position="8"/>
        <end position="389"/>
    </location>
</feature>
<dbReference type="GO" id="GO:0043041">
    <property type="term" value="P:amino acid activation for nonribosomal peptide biosynthetic process"/>
    <property type="evidence" value="ECO:0007669"/>
    <property type="project" value="TreeGrafter"/>
</dbReference>
<comment type="caution">
    <text evidence="2">The sequence shown here is derived from an EMBL/GenBank/DDBJ whole genome shotgun (WGS) entry which is preliminary data.</text>
</comment>
<dbReference type="InterPro" id="IPR000873">
    <property type="entry name" value="AMP-dep_synth/lig_dom"/>
</dbReference>
<protein>
    <submittedName>
        <fullName evidence="2">AMP-binding enzyme</fullName>
    </submittedName>
</protein>
<dbReference type="Gene3D" id="3.30.300.30">
    <property type="match status" value="1"/>
</dbReference>
<dbReference type="CDD" id="cd05930">
    <property type="entry name" value="A_NRPS"/>
    <property type="match status" value="1"/>
</dbReference>
<dbReference type="Gene3D" id="3.40.50.12780">
    <property type="entry name" value="N-terminal domain of ligase-like"/>
    <property type="match status" value="1"/>
</dbReference>
<dbReference type="AlphaFoldDB" id="F1T406"/>
<dbReference type="InterPro" id="IPR045851">
    <property type="entry name" value="AMP-bd_C_sf"/>
</dbReference>
<gene>
    <name evidence="2" type="ORF">HMPREF0091_10397</name>
</gene>
<sequence length="525" mass="58666">MKCVLTWLEQSAAKKPQHCAVSDPHLSLTYEQLLHAAQSFGTYFATADHAAARRSIAFYLEKSSYALAAMLGAVYAGDYYSVLDTRQPAVRIHEICQTLNPQVIVTDDEFYEQALAHIDTNRYQVVRLSEIMHTAINTDVLAACQRALCDIDPLYVNFTSGSTGKPKGVVVSHRSVIDFIPIFTSTFHMDSDDIFANQAPFDFDVSVKDIYSALYLGATLQIIPREYFSVPTKLMDYLVEQKVTTLVWAVSALCFVSIMNGFDYKVPTTIKRVLFSGEVMPIKQLAKWRKYLPDVTYVNLYGPTEITCNCTYFVLDRPYQKGEVIPIGKPFDNERVVLIASCDENEDKACAVADEGALNDGKTCEYQVTKAGVEGEICVSGTALGLGYLNEPQKTAAAFVQNPLQNSWLEPLYRTGDMGYFDSCGNLVYTSRKDHQIKHLGHRIELGDIEAAAMNIDGVEQAVCTYDSKRHRLHLFYMGTALHSDVADALHQNLPQFMIPNTLEALEKLPLTKNGKVDRQALMKK</sequence>
<evidence type="ECO:0000313" key="3">
    <source>
        <dbReference type="Proteomes" id="UP000005947"/>
    </source>
</evidence>
<dbReference type="eggNOG" id="COG1020">
    <property type="taxonomic scope" value="Bacteria"/>
</dbReference>